<dbReference type="PANTHER" id="PTHR33936">
    <property type="entry name" value="PROTEIN CBG17840"/>
    <property type="match status" value="1"/>
</dbReference>
<dbReference type="EMBL" id="VVIM01000001">
    <property type="protein sequence ID" value="KAB0805080.1"/>
    <property type="molecule type" value="Genomic_DNA"/>
</dbReference>
<evidence type="ECO:0000256" key="1">
    <source>
        <dbReference type="PROSITE-ProRule" id="PRU00042"/>
    </source>
</evidence>
<keyword evidence="1" id="KW-0479">Metal-binding</keyword>
<keyword evidence="1" id="KW-0862">Zinc</keyword>
<proteinExistence type="predicted"/>
<accession>A0A5N4B6T8</accession>
<dbReference type="InterPro" id="IPR052797">
    <property type="entry name" value="RegFact_GeneExpr_CellDeath"/>
</dbReference>
<gene>
    <name evidence="3" type="ORF">PPYR_02050</name>
</gene>
<dbReference type="PANTHER" id="PTHR33936:SF24">
    <property type="entry name" value="C2H2-TYPE DOMAIN-CONTAINING PROTEIN"/>
    <property type="match status" value="1"/>
</dbReference>
<dbReference type="InterPro" id="IPR036236">
    <property type="entry name" value="Znf_C2H2_sf"/>
</dbReference>
<evidence type="ECO:0000313" key="3">
    <source>
        <dbReference type="EMBL" id="KAB0805080.1"/>
    </source>
</evidence>
<dbReference type="AlphaFoldDB" id="A0A5N4B6T8"/>
<evidence type="ECO:0000259" key="2">
    <source>
        <dbReference type="PROSITE" id="PS50157"/>
    </source>
</evidence>
<name>A0A5N4B6T8_PHOPY</name>
<protein>
    <recommendedName>
        <fullName evidence="2">C2H2-type domain-containing protein</fullName>
    </recommendedName>
</protein>
<evidence type="ECO:0000313" key="4">
    <source>
        <dbReference type="Proteomes" id="UP000327044"/>
    </source>
</evidence>
<dbReference type="GO" id="GO:0008270">
    <property type="term" value="F:zinc ion binding"/>
    <property type="evidence" value="ECO:0007669"/>
    <property type="project" value="UniProtKB-KW"/>
</dbReference>
<dbReference type="SUPFAM" id="SSF57667">
    <property type="entry name" value="beta-beta-alpha zinc fingers"/>
    <property type="match status" value="1"/>
</dbReference>
<reference evidence="3 4" key="1">
    <citation type="journal article" date="2018" name="Elife">
        <title>Firefly genomes illuminate parallel origins of bioluminescence in beetles.</title>
        <authorList>
            <person name="Fallon T.R."/>
            <person name="Lower S.E."/>
            <person name="Chang C.H."/>
            <person name="Bessho-Uehara M."/>
            <person name="Martin G.J."/>
            <person name="Bewick A.J."/>
            <person name="Behringer M."/>
            <person name="Debat H.J."/>
            <person name="Wong I."/>
            <person name="Day J.C."/>
            <person name="Suvorov A."/>
            <person name="Silva C.J."/>
            <person name="Stanger-Hall K.F."/>
            <person name="Hall D.W."/>
            <person name="Schmitz R.J."/>
            <person name="Nelson D.R."/>
            <person name="Lewis S.M."/>
            <person name="Shigenobu S."/>
            <person name="Bybee S.M."/>
            <person name="Larracuente A.M."/>
            <person name="Oba Y."/>
            <person name="Weng J.K."/>
        </authorList>
    </citation>
    <scope>NUCLEOTIDE SEQUENCE [LARGE SCALE GENOMIC DNA]</scope>
    <source>
        <strain evidence="3">1611_PpyrPB1</strain>
        <tissue evidence="3">Whole body</tissue>
    </source>
</reference>
<dbReference type="InParanoid" id="A0A5N4B6T8"/>
<feature type="domain" description="C2H2-type" evidence="2">
    <location>
        <begin position="38"/>
        <end position="66"/>
    </location>
</feature>
<dbReference type="PROSITE" id="PS50157">
    <property type="entry name" value="ZINC_FINGER_C2H2_2"/>
    <property type="match status" value="2"/>
</dbReference>
<sequence length="375" mass="44038">MNSKKHHFLSIRNIRKHVINVVDKLEELAPLKTFKIGAVCNECDKTFVKYSSLTQHVKKYHNDKLSQLTKSKKYLFECEKCQKHFTHFRHFKYHKKIHEEKKTKGLRCILCKQESDAECFTKPDLFKHFKIRHDVDIITEQLYFTSLEEFKTWKKEKEKQSNELFVKPYGTDKNKKFTTTKYKCHRSGFYKSKGKHLRHLKTQGSKKINGYCPAEMSVTEIDARFEVEYVSTHVGHTSDLGHLTLNETERNKLAVQIAAKIPFETILDEVRESINGTLERCHLLTKKDLYNIERSLNLNKEARRHCNDAISVDAWVQEIRSTGCVLFYKAQGECCTDYPLLNNNDFALVIMNQGQHEMLDRYGDDCICIDETFGF</sequence>
<feature type="domain" description="C2H2-type" evidence="2">
    <location>
        <begin position="76"/>
        <end position="103"/>
    </location>
</feature>
<organism evidence="3 4">
    <name type="scientific">Photinus pyralis</name>
    <name type="common">Common eastern firefly</name>
    <name type="synonym">Lampyris pyralis</name>
    <dbReference type="NCBI Taxonomy" id="7054"/>
    <lineage>
        <taxon>Eukaryota</taxon>
        <taxon>Metazoa</taxon>
        <taxon>Ecdysozoa</taxon>
        <taxon>Arthropoda</taxon>
        <taxon>Hexapoda</taxon>
        <taxon>Insecta</taxon>
        <taxon>Pterygota</taxon>
        <taxon>Neoptera</taxon>
        <taxon>Endopterygota</taxon>
        <taxon>Coleoptera</taxon>
        <taxon>Polyphaga</taxon>
        <taxon>Elateriformia</taxon>
        <taxon>Elateroidea</taxon>
        <taxon>Lampyridae</taxon>
        <taxon>Lampyrinae</taxon>
        <taxon>Photinus</taxon>
    </lineage>
</organism>
<dbReference type="Proteomes" id="UP000327044">
    <property type="component" value="Unassembled WGS sequence"/>
</dbReference>
<dbReference type="SMART" id="SM00355">
    <property type="entry name" value="ZnF_C2H2"/>
    <property type="match status" value="3"/>
</dbReference>
<dbReference type="InterPro" id="IPR013087">
    <property type="entry name" value="Znf_C2H2_type"/>
</dbReference>
<dbReference type="Gene3D" id="3.30.160.60">
    <property type="entry name" value="Classic Zinc Finger"/>
    <property type="match status" value="1"/>
</dbReference>
<dbReference type="PROSITE" id="PS00028">
    <property type="entry name" value="ZINC_FINGER_C2H2_1"/>
    <property type="match status" value="2"/>
</dbReference>
<keyword evidence="1" id="KW-0863">Zinc-finger</keyword>
<keyword evidence="4" id="KW-1185">Reference proteome</keyword>
<comment type="caution">
    <text evidence="3">The sequence shown here is derived from an EMBL/GenBank/DDBJ whole genome shotgun (WGS) entry which is preliminary data.</text>
</comment>